<evidence type="ECO:0000313" key="2">
    <source>
        <dbReference type="EMBL" id="GES94153.1"/>
    </source>
</evidence>
<sequence length="154" mass="17898">MRNKFFTRYINPDITGDHNSIFYSILNCIFREIIGKLVCYFIVSIHTFISALIIALYNSVKFSEALDCSSETSPSWSYQIAVNTRLNFFLSTYNHWNLLEPSSLGSLIISSLFLQTGNGILISDLQVNFIRARHIETFFPHFRFEKIHSVFEDH</sequence>
<evidence type="ECO:0000313" key="3">
    <source>
        <dbReference type="Proteomes" id="UP000615446"/>
    </source>
</evidence>
<dbReference type="AlphaFoldDB" id="A0A8H3LZV3"/>
<proteinExistence type="predicted"/>
<reference evidence="2" key="1">
    <citation type="submission" date="2019-10" db="EMBL/GenBank/DDBJ databases">
        <title>Conservation and host-specific expression of non-tandemly repeated heterogenous ribosome RNA gene in arbuscular mycorrhizal fungi.</title>
        <authorList>
            <person name="Maeda T."/>
            <person name="Kobayashi Y."/>
            <person name="Nakagawa T."/>
            <person name="Ezawa T."/>
            <person name="Yamaguchi K."/>
            <person name="Bino T."/>
            <person name="Nishimoto Y."/>
            <person name="Shigenobu S."/>
            <person name="Kawaguchi M."/>
        </authorList>
    </citation>
    <scope>NUCLEOTIDE SEQUENCE</scope>
    <source>
        <strain evidence="2">HR1</strain>
    </source>
</reference>
<gene>
    <name evidence="2" type="ORF">RCL2_002089100</name>
</gene>
<evidence type="ECO:0000256" key="1">
    <source>
        <dbReference type="SAM" id="Phobius"/>
    </source>
</evidence>
<dbReference type="EMBL" id="BLAL01000229">
    <property type="protein sequence ID" value="GES94153.1"/>
    <property type="molecule type" value="Genomic_DNA"/>
</dbReference>
<dbReference type="Proteomes" id="UP000615446">
    <property type="component" value="Unassembled WGS sequence"/>
</dbReference>
<keyword evidence="1" id="KW-0812">Transmembrane</keyword>
<name>A0A8H3LZV3_9GLOM</name>
<comment type="caution">
    <text evidence="2">The sequence shown here is derived from an EMBL/GenBank/DDBJ whole genome shotgun (WGS) entry which is preliminary data.</text>
</comment>
<keyword evidence="1" id="KW-1133">Transmembrane helix</keyword>
<feature type="transmembrane region" description="Helical" evidence="1">
    <location>
        <begin position="37"/>
        <end position="57"/>
    </location>
</feature>
<protein>
    <submittedName>
        <fullName evidence="2">Uncharacterized protein</fullName>
    </submittedName>
</protein>
<keyword evidence="1" id="KW-0472">Membrane</keyword>
<organism evidence="2 3">
    <name type="scientific">Rhizophagus clarus</name>
    <dbReference type="NCBI Taxonomy" id="94130"/>
    <lineage>
        <taxon>Eukaryota</taxon>
        <taxon>Fungi</taxon>
        <taxon>Fungi incertae sedis</taxon>
        <taxon>Mucoromycota</taxon>
        <taxon>Glomeromycotina</taxon>
        <taxon>Glomeromycetes</taxon>
        <taxon>Glomerales</taxon>
        <taxon>Glomeraceae</taxon>
        <taxon>Rhizophagus</taxon>
    </lineage>
</organism>
<accession>A0A8H3LZV3</accession>